<dbReference type="RefSeq" id="WP_071811962.1">
    <property type="nucleotide sequence ID" value="NZ_AP017900.1"/>
</dbReference>
<sequence length="70" mass="8101">MVSTTYRGRHRARQRTRIDCGRSRQHKEFTQNVRIGVEAVGENRVAQPTQPGHARILGGDEIQRWFDQGQ</sequence>
<evidence type="ECO:0000313" key="2">
    <source>
        <dbReference type="EMBL" id="APA99779.1"/>
    </source>
</evidence>
<dbReference type="Proteomes" id="UP000180166">
    <property type="component" value="Chromosome"/>
</dbReference>
<evidence type="ECO:0000256" key="1">
    <source>
        <dbReference type="SAM" id="MobiDB-lite"/>
    </source>
</evidence>
<name>A0ABC8AZL5_9NOCA</name>
<dbReference type="GeneID" id="93375711"/>
<proteinExistence type="predicted"/>
<protein>
    <submittedName>
        <fullName evidence="2">Uncharacterized protein</fullName>
    </submittedName>
</protein>
<reference evidence="2 3" key="1">
    <citation type="submission" date="2016-10" db="EMBL/GenBank/DDBJ databases">
        <title>Genome sequence of Nocardia seriolae strain EM150506, isolated from Anguila japonica.</title>
        <authorList>
            <person name="Han H.-J."/>
        </authorList>
    </citation>
    <scope>NUCLEOTIDE SEQUENCE [LARGE SCALE GENOMIC DNA]</scope>
    <source>
        <strain evidence="2 3">EM150506</strain>
    </source>
</reference>
<dbReference type="EMBL" id="CP017839">
    <property type="protein sequence ID" value="APA99779.1"/>
    <property type="molecule type" value="Genomic_DNA"/>
</dbReference>
<dbReference type="KEGG" id="nsr:NS506_05736"/>
<gene>
    <name evidence="2" type="ORF">NS506_05736</name>
</gene>
<evidence type="ECO:0000313" key="3">
    <source>
        <dbReference type="Proteomes" id="UP000180166"/>
    </source>
</evidence>
<dbReference type="AlphaFoldDB" id="A0ABC8AZL5"/>
<organism evidence="2 3">
    <name type="scientific">Nocardia seriolae</name>
    <dbReference type="NCBI Taxonomy" id="37332"/>
    <lineage>
        <taxon>Bacteria</taxon>
        <taxon>Bacillati</taxon>
        <taxon>Actinomycetota</taxon>
        <taxon>Actinomycetes</taxon>
        <taxon>Mycobacteriales</taxon>
        <taxon>Nocardiaceae</taxon>
        <taxon>Nocardia</taxon>
    </lineage>
</organism>
<feature type="region of interest" description="Disordered" evidence="1">
    <location>
        <begin position="1"/>
        <end position="24"/>
    </location>
</feature>
<accession>A0ABC8AZL5</accession>